<dbReference type="GO" id="GO:0016787">
    <property type="term" value="F:hydrolase activity"/>
    <property type="evidence" value="ECO:0007669"/>
    <property type="project" value="UniProtKB-KW"/>
</dbReference>
<evidence type="ECO:0000313" key="3">
    <source>
        <dbReference type="Proteomes" id="UP000321798"/>
    </source>
</evidence>
<comment type="caution">
    <text evidence="2">The sequence shown here is derived from an EMBL/GenBank/DDBJ whole genome shotgun (WGS) entry which is preliminary data.</text>
</comment>
<keyword evidence="1" id="KW-0812">Transmembrane</keyword>
<gene>
    <name evidence="2" type="ORF">CSO01_01560</name>
</gene>
<keyword evidence="1" id="KW-1133">Transmembrane helix</keyword>
<dbReference type="AlphaFoldDB" id="A0A512P8A5"/>
<evidence type="ECO:0000313" key="2">
    <source>
        <dbReference type="EMBL" id="GEP67441.1"/>
    </source>
</evidence>
<evidence type="ECO:0000256" key="1">
    <source>
        <dbReference type="SAM" id="Phobius"/>
    </source>
</evidence>
<sequence>MGGHHALSGAAAWVAVTSTAPFAFGWHPVSPAGVIAGAFVCAGAALLPDADHGAATVARSLPPVSDLVCAAVEKVSGGHRRGTHSIVGVGLATALAALLGQVTVQTSSGQLAVGAALMSLLLVAFAARVWRLTGDGVVGPWFVAVSASVFVLFAAPDRTDWLPLAVGLGAGVHVLGDLLTTRGVPLLWPWMPRSPAWVRGVPGLRSVWRPSGRLSVPLLGDAGSVREWLLLVPVGVYAGIGVVDACVTGFGIDRPAVEAIVARFVGGSGA</sequence>
<keyword evidence="3" id="KW-1185">Reference proteome</keyword>
<name>A0A512P8A5_9CELL</name>
<feature type="transmembrane region" description="Helical" evidence="1">
    <location>
        <begin position="137"/>
        <end position="155"/>
    </location>
</feature>
<dbReference type="RefSeq" id="WP_223203387.1">
    <property type="nucleotide sequence ID" value="NZ_BAABBJ010000005.1"/>
</dbReference>
<feature type="transmembrane region" description="Helical" evidence="1">
    <location>
        <begin position="110"/>
        <end position="130"/>
    </location>
</feature>
<dbReference type="InterPro" id="IPR007404">
    <property type="entry name" value="YdjM-like"/>
</dbReference>
<protein>
    <submittedName>
        <fullName evidence="2">Metal-dependent hydrolase</fullName>
    </submittedName>
</protein>
<dbReference type="Proteomes" id="UP000321798">
    <property type="component" value="Unassembled WGS sequence"/>
</dbReference>
<organism evidence="2 3">
    <name type="scientific">Cellulomonas soli</name>
    <dbReference type="NCBI Taxonomy" id="931535"/>
    <lineage>
        <taxon>Bacteria</taxon>
        <taxon>Bacillati</taxon>
        <taxon>Actinomycetota</taxon>
        <taxon>Actinomycetes</taxon>
        <taxon>Micrococcales</taxon>
        <taxon>Cellulomonadaceae</taxon>
        <taxon>Cellulomonas</taxon>
    </lineage>
</organism>
<keyword evidence="1" id="KW-0472">Membrane</keyword>
<reference evidence="2 3" key="1">
    <citation type="submission" date="2019-07" db="EMBL/GenBank/DDBJ databases">
        <title>Whole genome shotgun sequence of Cellulomonas soli NBRC 109434.</title>
        <authorList>
            <person name="Hosoyama A."/>
            <person name="Uohara A."/>
            <person name="Ohji S."/>
            <person name="Ichikawa N."/>
        </authorList>
    </citation>
    <scope>NUCLEOTIDE SEQUENCE [LARGE SCALE GENOMIC DNA]</scope>
    <source>
        <strain evidence="2 3">NBRC 109434</strain>
    </source>
</reference>
<feature type="transmembrane region" description="Helical" evidence="1">
    <location>
        <begin position="29"/>
        <end position="47"/>
    </location>
</feature>
<keyword evidence="2" id="KW-0378">Hydrolase</keyword>
<dbReference type="Pfam" id="PF04307">
    <property type="entry name" value="YdjM"/>
    <property type="match status" value="1"/>
</dbReference>
<accession>A0A512P8A5</accession>
<feature type="transmembrane region" description="Helical" evidence="1">
    <location>
        <begin position="86"/>
        <end position="104"/>
    </location>
</feature>
<proteinExistence type="predicted"/>
<dbReference type="EMBL" id="BKAL01000001">
    <property type="protein sequence ID" value="GEP67441.1"/>
    <property type="molecule type" value="Genomic_DNA"/>
</dbReference>